<dbReference type="PROSITE" id="PS51755">
    <property type="entry name" value="OMPR_PHOB"/>
    <property type="match status" value="1"/>
</dbReference>
<dbReference type="Gene3D" id="1.10.10.10">
    <property type="entry name" value="Winged helix-like DNA-binding domain superfamily/Winged helix DNA-binding domain"/>
    <property type="match status" value="1"/>
</dbReference>
<evidence type="ECO:0000313" key="5">
    <source>
        <dbReference type="EMBL" id="ALJ49918.1"/>
    </source>
</evidence>
<feature type="domain" description="OmpR/PhoB-type" evidence="4">
    <location>
        <begin position="1"/>
        <end position="78"/>
    </location>
</feature>
<dbReference type="EMBL" id="KT282100">
    <property type="protein sequence ID" value="ALJ49918.1"/>
    <property type="molecule type" value="Genomic_DNA"/>
</dbReference>
<dbReference type="AlphaFoldDB" id="A0A0P0FE63"/>
<dbReference type="GO" id="GO:0000160">
    <property type="term" value="P:phosphorelay signal transduction system"/>
    <property type="evidence" value="ECO:0007669"/>
    <property type="project" value="InterPro"/>
</dbReference>
<dbReference type="SUPFAM" id="SSF46894">
    <property type="entry name" value="C-terminal effector domain of the bipartite response regulators"/>
    <property type="match status" value="1"/>
</dbReference>
<evidence type="ECO:0000259" key="4">
    <source>
        <dbReference type="PROSITE" id="PS51755"/>
    </source>
</evidence>
<dbReference type="Pfam" id="PF00486">
    <property type="entry name" value="Trans_reg_C"/>
    <property type="match status" value="1"/>
</dbReference>
<evidence type="ECO:0000256" key="2">
    <source>
        <dbReference type="PROSITE-ProRule" id="PRU01091"/>
    </source>
</evidence>
<feature type="region of interest" description="Disordered" evidence="3">
    <location>
        <begin position="94"/>
        <end position="119"/>
    </location>
</feature>
<dbReference type="GO" id="GO:0003677">
    <property type="term" value="F:DNA binding"/>
    <property type="evidence" value="ECO:0007669"/>
    <property type="project" value="UniProtKB-UniRule"/>
</dbReference>
<dbReference type="PANTHER" id="PTHR35807">
    <property type="entry name" value="TRANSCRIPTIONAL REGULATOR REDD-RELATED"/>
    <property type="match status" value="1"/>
</dbReference>
<gene>
    <name evidence="5" type="primary">tlmJ</name>
</gene>
<dbReference type="InterPro" id="IPR036388">
    <property type="entry name" value="WH-like_DNA-bd_sf"/>
</dbReference>
<evidence type="ECO:0000256" key="1">
    <source>
        <dbReference type="ARBA" id="ARBA00023125"/>
    </source>
</evidence>
<dbReference type="PANTHER" id="PTHR35807:SF1">
    <property type="entry name" value="TRANSCRIPTIONAL REGULATOR REDD"/>
    <property type="match status" value="1"/>
</dbReference>
<name>A0A0P0FE63_SALPI</name>
<dbReference type="InterPro" id="IPR001867">
    <property type="entry name" value="OmpR/PhoB-type_DNA-bd"/>
</dbReference>
<proteinExistence type="predicted"/>
<organism evidence="5">
    <name type="scientific">Salinispora pacifica DSM 45543 = CNS-863</name>
    <dbReference type="NCBI Taxonomy" id="999542"/>
    <lineage>
        <taxon>Bacteria</taxon>
        <taxon>Bacillati</taxon>
        <taxon>Actinomycetota</taxon>
        <taxon>Actinomycetes</taxon>
        <taxon>Micromonosporales</taxon>
        <taxon>Micromonosporaceae</taxon>
        <taxon>Salinispora</taxon>
    </lineage>
</organism>
<dbReference type="InterPro" id="IPR051677">
    <property type="entry name" value="AfsR-DnrI-RedD_regulator"/>
</dbReference>
<dbReference type="GO" id="GO:0006355">
    <property type="term" value="P:regulation of DNA-templated transcription"/>
    <property type="evidence" value="ECO:0007669"/>
    <property type="project" value="InterPro"/>
</dbReference>
<feature type="DNA-binding region" description="OmpR/PhoB-type" evidence="2">
    <location>
        <begin position="1"/>
        <end position="78"/>
    </location>
</feature>
<protein>
    <submittedName>
        <fullName evidence="5">TlmJ</fullName>
    </submittedName>
</protein>
<sequence length="146" mass="16063">MVTPQAEKIRCLLALLCVRSGTVVSRQSLPHALWSGTPPRTARTVLQVYVSKLRKFLDEHGDLAGHLVTKPHGYVFELEPERLDLRRFDALSDGEPAAGALPGERPGPAPEKELRRLRQRRARCGPALADLRGLPAFAALGRALDE</sequence>
<dbReference type="OrthoDB" id="3208838at2"/>
<keyword evidence="1 2" id="KW-0238">DNA-binding</keyword>
<evidence type="ECO:0000256" key="3">
    <source>
        <dbReference type="SAM" id="MobiDB-lite"/>
    </source>
</evidence>
<reference evidence="5" key="1">
    <citation type="journal article" date="2015" name="ACS Chem. Biol.">
        <title>Identification of Thiotetronic Acid Antibiotic Biosynthetic Pathways by Target-directed Genome Mining.</title>
        <authorList>
            <person name="Tang X."/>
            <person name="Li J."/>
            <person name="Millan-Aguinaga N."/>
            <person name="Zhang J.J."/>
            <person name="O'Neill E.C."/>
            <person name="Ugalde J.A."/>
            <person name="Jensen P.R."/>
            <person name="Mantovani S.M."/>
            <person name="Moore B.S."/>
        </authorList>
    </citation>
    <scope>NUCLEOTIDE SEQUENCE</scope>
    <source>
        <strain evidence="5">CNS-863</strain>
    </source>
</reference>
<dbReference type="InterPro" id="IPR016032">
    <property type="entry name" value="Sig_transdc_resp-reg_C-effctor"/>
</dbReference>
<accession>A0A0P0FE63</accession>
<dbReference type="SMART" id="SM00862">
    <property type="entry name" value="Trans_reg_C"/>
    <property type="match status" value="1"/>
</dbReference>